<dbReference type="AlphaFoldDB" id="A0A399S4Y5"/>
<evidence type="ECO:0000313" key="2">
    <source>
        <dbReference type="Proteomes" id="UP000266005"/>
    </source>
</evidence>
<protein>
    <submittedName>
        <fullName evidence="1">Uncharacterized protein</fullName>
    </submittedName>
</protein>
<evidence type="ECO:0000313" key="1">
    <source>
        <dbReference type="EMBL" id="RIJ37814.1"/>
    </source>
</evidence>
<accession>A0A399S4Y5</accession>
<dbReference type="EMBL" id="QWGE01000003">
    <property type="protein sequence ID" value="RIJ37814.1"/>
    <property type="molecule type" value="Genomic_DNA"/>
</dbReference>
<comment type="caution">
    <text evidence="1">The sequence shown here is derived from an EMBL/GenBank/DDBJ whole genome shotgun (WGS) entry which is preliminary data.</text>
</comment>
<dbReference type="Proteomes" id="UP000266005">
    <property type="component" value="Unassembled WGS sequence"/>
</dbReference>
<organism evidence="1 2">
    <name type="scientific">Pontibacter oryzae</name>
    <dbReference type="NCBI Taxonomy" id="2304593"/>
    <lineage>
        <taxon>Bacteria</taxon>
        <taxon>Pseudomonadati</taxon>
        <taxon>Bacteroidota</taxon>
        <taxon>Cytophagia</taxon>
        <taxon>Cytophagales</taxon>
        <taxon>Hymenobacteraceae</taxon>
        <taxon>Pontibacter</taxon>
    </lineage>
</organism>
<gene>
    <name evidence="1" type="ORF">D1627_12035</name>
</gene>
<sequence length="60" mass="6707">MKDKIALLYAFLWDQLEVECQSMQPTILPAWGSLLKVGCLATVSFGTGKLRVIIKKALRL</sequence>
<proteinExistence type="predicted"/>
<reference evidence="2" key="1">
    <citation type="submission" date="2018-08" db="EMBL/GenBank/DDBJ databases">
        <title>Mucilaginibacter sp. MYSH2.</title>
        <authorList>
            <person name="Seo T."/>
        </authorList>
    </citation>
    <scope>NUCLEOTIDE SEQUENCE [LARGE SCALE GENOMIC DNA]</scope>
    <source>
        <strain evidence="2">KIRAN</strain>
    </source>
</reference>
<name>A0A399S4Y5_9BACT</name>
<keyword evidence="2" id="KW-1185">Reference proteome</keyword>